<name>A0ABS7AJW6_9CLOT</name>
<dbReference type="InterPro" id="IPR005068">
    <property type="entry name" value="Phage_lambda_Stf-r2"/>
</dbReference>
<dbReference type="Proteomes" id="UP001519921">
    <property type="component" value="Unassembled WGS sequence"/>
</dbReference>
<keyword evidence="2" id="KW-1185">Reference proteome</keyword>
<comment type="caution">
    <text evidence="1">The sequence shown here is derived from an EMBL/GenBank/DDBJ whole genome shotgun (WGS) entry which is preliminary data.</text>
</comment>
<gene>
    <name evidence="1" type="ORF">KYD98_02505</name>
</gene>
<protein>
    <submittedName>
        <fullName evidence="1">Phage tail protein</fullName>
    </submittedName>
</protein>
<evidence type="ECO:0000313" key="2">
    <source>
        <dbReference type="Proteomes" id="UP001519921"/>
    </source>
</evidence>
<dbReference type="EMBL" id="JAHXPT010000002">
    <property type="protein sequence ID" value="MBW6408954.1"/>
    <property type="molecule type" value="Genomic_DNA"/>
</dbReference>
<evidence type="ECO:0000313" key="1">
    <source>
        <dbReference type="EMBL" id="MBW6408954.1"/>
    </source>
</evidence>
<sequence length="248" mass="26989">MEGTDNVKRQDFVDNFEIIDKELKANNTSVNNVINKVENIKIADGTTSQKGIVQLEDSISSTSTIKAATPNSVKVAYDKGNEALNKANQAFQYASNGKNLIAGKVGNVSGNNTHAEIANRIQIDKNTAASNLNSKGVSANGNETLASLVSKISKITTNGFSSGETYTSKTGQGEKHEIFINVGFKPSAVVIYNYNTVKKINSLYVPSLELFLKNDFSMDVVRVTEDGFYAYETFNRPGGDVVRYICFK</sequence>
<proteinExistence type="predicted"/>
<dbReference type="Pfam" id="PF03406">
    <property type="entry name" value="Phage_fiber_2"/>
    <property type="match status" value="1"/>
</dbReference>
<accession>A0ABS7AJW6</accession>
<organism evidence="1 2">
    <name type="scientific">Clostridium weizhouense</name>
    <dbReference type="NCBI Taxonomy" id="2859781"/>
    <lineage>
        <taxon>Bacteria</taxon>
        <taxon>Bacillati</taxon>
        <taxon>Bacillota</taxon>
        <taxon>Clostridia</taxon>
        <taxon>Eubacteriales</taxon>
        <taxon>Clostridiaceae</taxon>
        <taxon>Clostridium</taxon>
    </lineage>
</organism>
<reference evidence="1 2" key="1">
    <citation type="submission" date="2021-07" db="EMBL/GenBank/DDBJ databases">
        <title>Clostridium weizhouense sp. nov., an anaerobic bacterium isolated from activated sludge of Petroleum wastewater.</title>
        <authorList>
            <person name="Li Q."/>
        </authorList>
    </citation>
    <scope>NUCLEOTIDE SEQUENCE [LARGE SCALE GENOMIC DNA]</scope>
    <source>
        <strain evidence="1 2">YB-6</strain>
    </source>
</reference>